<keyword evidence="3" id="KW-1185">Reference proteome</keyword>
<name>A0A1M5J2G0_9HYPH</name>
<dbReference type="AlphaFoldDB" id="A0A1M5J2G0"/>
<feature type="domain" description="NIPSNAP" evidence="1">
    <location>
        <begin position="25"/>
        <end position="127"/>
    </location>
</feature>
<protein>
    <submittedName>
        <fullName evidence="2">NIPSNAP protein</fullName>
    </submittedName>
</protein>
<dbReference type="Pfam" id="PF07978">
    <property type="entry name" value="NIPSNAP"/>
    <property type="match status" value="1"/>
</dbReference>
<evidence type="ECO:0000259" key="1">
    <source>
        <dbReference type="Pfam" id="PF07978"/>
    </source>
</evidence>
<dbReference type="InterPro" id="IPR011008">
    <property type="entry name" value="Dimeric_a/b-barrel"/>
</dbReference>
<evidence type="ECO:0000313" key="2">
    <source>
        <dbReference type="EMBL" id="SHG34776.1"/>
    </source>
</evidence>
<dbReference type="InterPro" id="IPR012577">
    <property type="entry name" value="NIPSNAP"/>
</dbReference>
<evidence type="ECO:0000313" key="3">
    <source>
        <dbReference type="Proteomes" id="UP000184485"/>
    </source>
</evidence>
<dbReference type="Proteomes" id="UP000184485">
    <property type="component" value="Unassembled WGS sequence"/>
</dbReference>
<organism evidence="2 3">
    <name type="scientific">Kaistia soli DSM 19436</name>
    <dbReference type="NCBI Taxonomy" id="1122133"/>
    <lineage>
        <taxon>Bacteria</taxon>
        <taxon>Pseudomonadati</taxon>
        <taxon>Pseudomonadota</taxon>
        <taxon>Alphaproteobacteria</taxon>
        <taxon>Hyphomicrobiales</taxon>
        <taxon>Kaistiaceae</taxon>
        <taxon>Kaistia</taxon>
    </lineage>
</organism>
<dbReference type="STRING" id="1122133.SAMN02745157_4081"/>
<gene>
    <name evidence="2" type="ORF">SAMN02745157_4081</name>
</gene>
<dbReference type="Gene3D" id="3.30.70.100">
    <property type="match status" value="1"/>
</dbReference>
<dbReference type="EMBL" id="FQUP01000004">
    <property type="protein sequence ID" value="SHG34776.1"/>
    <property type="molecule type" value="Genomic_DNA"/>
</dbReference>
<sequence>MSWPLHAHRPTFNCANNNGCIDVIYELRIYTCLPGRMPNLLNRFQNATLGLWEKHGIRQAGFWTTMVGPTNNDLTYFIAWETLAEREAKWTAFTTDPDWIKARNDSEKDGPILSNVSSQFLTPTAFSSVK</sequence>
<dbReference type="SUPFAM" id="SSF54909">
    <property type="entry name" value="Dimeric alpha+beta barrel"/>
    <property type="match status" value="1"/>
</dbReference>
<accession>A0A1M5J2G0</accession>
<proteinExistence type="predicted"/>
<reference evidence="2 3" key="1">
    <citation type="submission" date="2016-11" db="EMBL/GenBank/DDBJ databases">
        <authorList>
            <person name="Jaros S."/>
            <person name="Januszkiewicz K."/>
            <person name="Wedrychowicz H."/>
        </authorList>
    </citation>
    <scope>NUCLEOTIDE SEQUENCE [LARGE SCALE GENOMIC DNA]</scope>
    <source>
        <strain evidence="2 3">DSM 19436</strain>
    </source>
</reference>